<keyword evidence="2 4" id="KW-0067">ATP-binding</keyword>
<keyword evidence="1 4" id="KW-0547">Nucleotide-binding</keyword>
<evidence type="ECO:0000259" key="6">
    <source>
        <dbReference type="Pfam" id="PF22740"/>
    </source>
</evidence>
<dbReference type="Gene3D" id="3.40.50.300">
    <property type="entry name" value="P-loop containing nucleotide triphosphate hydrolases"/>
    <property type="match status" value="1"/>
</dbReference>
<evidence type="ECO:0000256" key="4">
    <source>
        <dbReference type="HAMAP-Rule" id="MF_00636"/>
    </source>
</evidence>
<dbReference type="NCBIfam" id="NF003828">
    <property type="entry name" value="PRK05416.1"/>
    <property type="match status" value="1"/>
</dbReference>
<evidence type="ECO:0000313" key="8">
    <source>
        <dbReference type="Proteomes" id="UP000366051"/>
    </source>
</evidence>
<reference evidence="8" key="1">
    <citation type="submission" date="2019-11" db="EMBL/GenBank/DDBJ databases">
        <title>Genome sequence of Heliorestis convoluta strain HH, an alkaliphilic and minimalistic phototrophic bacterium from a soda lake in Egypt.</title>
        <authorList>
            <person name="Dewey E.D."/>
            <person name="Stokes L.M."/>
            <person name="Burchell B.M."/>
            <person name="Shaffer K.N."/>
            <person name="Huntington A.M."/>
            <person name="Baker J.M."/>
            <person name="Nadendla S."/>
            <person name="Giglio M.G."/>
            <person name="Touchman J.W."/>
            <person name="Blankenship R.E."/>
            <person name="Madigan M.T."/>
            <person name="Sattley W.M."/>
        </authorList>
    </citation>
    <scope>NUCLEOTIDE SEQUENCE [LARGE SCALE GENOMIC DNA]</scope>
    <source>
        <strain evidence="8">HH</strain>
    </source>
</reference>
<dbReference type="HAMAP" id="MF_00636">
    <property type="entry name" value="RapZ_like"/>
    <property type="match status" value="1"/>
</dbReference>
<dbReference type="InterPro" id="IPR005337">
    <property type="entry name" value="RapZ-like"/>
</dbReference>
<keyword evidence="3 4" id="KW-0342">GTP-binding</keyword>
<dbReference type="Proteomes" id="UP000366051">
    <property type="component" value="Chromosome"/>
</dbReference>
<gene>
    <name evidence="7" type="primary">rapZ</name>
    <name evidence="7" type="ORF">FTV88_0036</name>
</gene>
<feature type="binding site" evidence="4">
    <location>
        <begin position="67"/>
        <end position="70"/>
    </location>
    <ligand>
        <name>GTP</name>
        <dbReference type="ChEBI" id="CHEBI:37565"/>
    </ligand>
</feature>
<feature type="domain" description="RapZ-like N-terminal" evidence="5">
    <location>
        <begin position="9"/>
        <end position="164"/>
    </location>
</feature>
<dbReference type="InterPro" id="IPR053931">
    <property type="entry name" value="RapZ_C"/>
</dbReference>
<dbReference type="RefSeq" id="WP_153723828.1">
    <property type="nucleotide sequence ID" value="NZ_CP045875.1"/>
</dbReference>
<feature type="domain" description="RapZ C-terminal" evidence="6">
    <location>
        <begin position="171"/>
        <end position="291"/>
    </location>
</feature>
<evidence type="ECO:0000259" key="5">
    <source>
        <dbReference type="Pfam" id="PF03668"/>
    </source>
</evidence>
<dbReference type="KEGG" id="hcv:FTV88_0036"/>
<dbReference type="GO" id="GO:0005524">
    <property type="term" value="F:ATP binding"/>
    <property type="evidence" value="ECO:0007669"/>
    <property type="project" value="UniProtKB-UniRule"/>
</dbReference>
<evidence type="ECO:0000256" key="2">
    <source>
        <dbReference type="ARBA" id="ARBA00022840"/>
    </source>
</evidence>
<dbReference type="Pfam" id="PF03668">
    <property type="entry name" value="RapZ-like_N"/>
    <property type="match status" value="1"/>
</dbReference>
<evidence type="ECO:0000256" key="1">
    <source>
        <dbReference type="ARBA" id="ARBA00022741"/>
    </source>
</evidence>
<sequence length="302" mass="34637">MEKRLDNTIDVVIITGLSGAGKSQAIRVMEDLGFFCVDNLPPNLLPKFGELIVQSTGKIKKIALVIDIRGREFFSSLNEGLDELKQQGLRIEIFFLEASDETLIRRFKESRRRHPLSESGRILDGIQLERRILSDLRGRANRIIDTTDLSVQNLRNQIVELFAQEEKKGTMKITFMSFGFKYGVPRDVDLLMDVRFLPNPHYIPELRPLTGNDEPVQTYVMQSQATRLFLRKFYSLLRFLIPHYVKEGKSHLAIAIGCTGGKHRSVTLTNRLAKVLAKHNYSLTIKHRDIEKDRERGGDERS</sequence>
<evidence type="ECO:0000256" key="3">
    <source>
        <dbReference type="ARBA" id="ARBA00023134"/>
    </source>
</evidence>
<dbReference type="AlphaFoldDB" id="A0A5Q2N0Z1"/>
<accession>A0A5Q2N0Z1</accession>
<protein>
    <submittedName>
        <fullName evidence="7">RNase adapter RapZ</fullName>
    </submittedName>
</protein>
<dbReference type="SUPFAM" id="SSF52540">
    <property type="entry name" value="P-loop containing nucleoside triphosphate hydrolases"/>
    <property type="match status" value="1"/>
</dbReference>
<dbReference type="PANTHER" id="PTHR30448:SF0">
    <property type="entry name" value="RNASE ADAPTER PROTEIN RAPZ"/>
    <property type="match status" value="1"/>
</dbReference>
<dbReference type="OrthoDB" id="9784461at2"/>
<dbReference type="GO" id="GO:0005525">
    <property type="term" value="F:GTP binding"/>
    <property type="evidence" value="ECO:0007669"/>
    <property type="project" value="UniProtKB-UniRule"/>
</dbReference>
<dbReference type="InterPro" id="IPR027417">
    <property type="entry name" value="P-loop_NTPase"/>
</dbReference>
<keyword evidence="8" id="KW-1185">Reference proteome</keyword>
<dbReference type="EMBL" id="CP045875">
    <property type="protein sequence ID" value="QGG46215.1"/>
    <property type="molecule type" value="Genomic_DNA"/>
</dbReference>
<dbReference type="InterPro" id="IPR053930">
    <property type="entry name" value="RapZ-like_N"/>
</dbReference>
<organism evidence="7 8">
    <name type="scientific">Heliorestis convoluta</name>
    <dbReference type="NCBI Taxonomy" id="356322"/>
    <lineage>
        <taxon>Bacteria</taxon>
        <taxon>Bacillati</taxon>
        <taxon>Bacillota</taxon>
        <taxon>Clostridia</taxon>
        <taxon>Eubacteriales</taxon>
        <taxon>Heliobacteriaceae</taxon>
        <taxon>Heliorestis</taxon>
    </lineage>
</organism>
<proteinExistence type="inferred from homology"/>
<dbReference type="Pfam" id="PF22740">
    <property type="entry name" value="PapZ_C"/>
    <property type="match status" value="1"/>
</dbReference>
<evidence type="ECO:0000313" key="7">
    <source>
        <dbReference type="EMBL" id="QGG46215.1"/>
    </source>
</evidence>
<feature type="binding site" evidence="4">
    <location>
        <begin position="16"/>
        <end position="23"/>
    </location>
    <ligand>
        <name>ATP</name>
        <dbReference type="ChEBI" id="CHEBI:30616"/>
    </ligand>
</feature>
<name>A0A5Q2N0Z1_9FIRM</name>
<dbReference type="PIRSF" id="PIRSF005052">
    <property type="entry name" value="P-loopkin"/>
    <property type="match status" value="1"/>
</dbReference>
<dbReference type="PANTHER" id="PTHR30448">
    <property type="entry name" value="RNASE ADAPTER PROTEIN RAPZ"/>
    <property type="match status" value="1"/>
</dbReference>